<proteinExistence type="predicted"/>
<dbReference type="AlphaFoldDB" id="A0RX43"/>
<dbReference type="HOGENOM" id="CLU_1976429_0_0_2"/>
<keyword evidence="2" id="KW-1185">Reference proteome</keyword>
<dbReference type="Proteomes" id="UP000000758">
    <property type="component" value="Chromosome"/>
</dbReference>
<gene>
    <name evidence="1" type="ordered locus">CENSYa_1287</name>
</gene>
<sequence>MAELISYAFMDEGTKSGPAFDSYHYMLSDDGRKFAKDAMKDYNSEYSAICRIVRACEERDSVQPGQLADAAKMDYIMRSAKSVEKSDDEIIKDASKLGWRMTKDDVAAGRVLLGEIIQASRNEMRQ</sequence>
<protein>
    <submittedName>
        <fullName evidence="1">Uncharacterized protein</fullName>
    </submittedName>
</protein>
<dbReference type="KEGG" id="csy:CENSYa_1287"/>
<reference evidence="1 2" key="1">
    <citation type="journal article" date="2006" name="Proc. Natl. Acad. Sci. U.S.A.">
        <title>Genomic analysis of the uncultivated marine crenarchaeote Cenarchaeum symbiosum.</title>
        <authorList>
            <person name="Hallam S.J."/>
            <person name="Konstantinidis K.T."/>
            <person name="Putnam N."/>
            <person name="Schleper C."/>
            <person name="Watanabe Y."/>
            <person name="Sugahara J."/>
            <person name="Preston C."/>
            <person name="de la Torre J."/>
            <person name="Richardson P.M."/>
            <person name="DeLong E.F."/>
        </authorList>
    </citation>
    <scope>NUCLEOTIDE SEQUENCE [LARGE SCALE GENOMIC DNA]</scope>
    <source>
        <strain evidence="2">A</strain>
    </source>
</reference>
<accession>A0RX43</accession>
<dbReference type="STRING" id="414004.CENSYa_1287"/>
<name>A0RX43_CENSY</name>
<dbReference type="EMBL" id="DP000238">
    <property type="protein sequence ID" value="ABK77910.1"/>
    <property type="molecule type" value="Genomic_DNA"/>
</dbReference>
<evidence type="ECO:0000313" key="1">
    <source>
        <dbReference type="EMBL" id="ABK77910.1"/>
    </source>
</evidence>
<dbReference type="EnsemblBacteria" id="ABK77910">
    <property type="protein sequence ID" value="ABK77910"/>
    <property type="gene ID" value="CENSYa_1287"/>
</dbReference>
<evidence type="ECO:0000313" key="2">
    <source>
        <dbReference type="Proteomes" id="UP000000758"/>
    </source>
</evidence>
<organism evidence="1 2">
    <name type="scientific">Cenarchaeum symbiosum (strain A)</name>
    <dbReference type="NCBI Taxonomy" id="414004"/>
    <lineage>
        <taxon>Archaea</taxon>
        <taxon>Nitrososphaerota</taxon>
        <taxon>Candidatus Cenarchaeales</taxon>
        <taxon>Candidatus Cenarchaeaceae</taxon>
        <taxon>Candidatus Cenarchaeum</taxon>
    </lineage>
</organism>